<organism evidence="3">
    <name type="scientific">Caldiarchaeum subterraneum</name>
    <dbReference type="NCBI Taxonomy" id="311458"/>
    <lineage>
        <taxon>Archaea</taxon>
        <taxon>Nitrososphaerota</taxon>
        <taxon>Candidatus Caldarchaeales</taxon>
        <taxon>Candidatus Caldarchaeaceae</taxon>
        <taxon>Candidatus Caldarchaeum</taxon>
    </lineage>
</organism>
<dbReference type="InterPro" id="IPR002869">
    <property type="entry name" value="Pyrv_flavodox_OxRed_cen"/>
</dbReference>
<accession>A0A7C5QEA1</accession>
<feature type="domain" description="Pyruvate/ketoisovalerate oxidoreductase catalytic" evidence="2">
    <location>
        <begin position="11"/>
        <end position="171"/>
    </location>
</feature>
<dbReference type="Gene3D" id="3.40.920.10">
    <property type="entry name" value="Pyruvate-ferredoxin oxidoreductase, PFOR, domain III"/>
    <property type="match status" value="1"/>
</dbReference>
<name>A0A7C5QEA1_CALS0</name>
<dbReference type="AlphaFoldDB" id="A0A7C5QEA1"/>
<dbReference type="PANTHER" id="PTHR42730:SF1">
    <property type="entry name" value="2-OXOGLUTARATE SYNTHASE SUBUNIT KORC"/>
    <property type="match status" value="1"/>
</dbReference>
<protein>
    <recommendedName>
        <fullName evidence="2">Pyruvate/ketoisovalerate oxidoreductase catalytic domain-containing protein</fullName>
    </recommendedName>
</protein>
<evidence type="ECO:0000256" key="1">
    <source>
        <dbReference type="ARBA" id="ARBA00023002"/>
    </source>
</evidence>
<dbReference type="InterPro" id="IPR019752">
    <property type="entry name" value="Pyrv/ketoisovalerate_OxRed_cat"/>
</dbReference>
<evidence type="ECO:0000259" key="2">
    <source>
        <dbReference type="Pfam" id="PF01558"/>
    </source>
</evidence>
<dbReference type="PANTHER" id="PTHR42730">
    <property type="entry name" value="2-OXOGLUTARATE SYNTHASE SUBUNIT KORC"/>
    <property type="match status" value="1"/>
</dbReference>
<proteinExistence type="predicted"/>
<dbReference type="EMBL" id="DRWN01000030">
    <property type="protein sequence ID" value="HHK68372.1"/>
    <property type="molecule type" value="Genomic_DNA"/>
</dbReference>
<comment type="caution">
    <text evidence="3">The sequence shown here is derived from an EMBL/GenBank/DDBJ whole genome shotgun (WGS) entry which is preliminary data.</text>
</comment>
<keyword evidence="1" id="KW-0560">Oxidoreductase</keyword>
<dbReference type="SUPFAM" id="SSF53323">
    <property type="entry name" value="Pyruvate-ferredoxin oxidoreductase, PFOR, domain III"/>
    <property type="match status" value="1"/>
</dbReference>
<gene>
    <name evidence="3" type="ORF">ENM11_04365</name>
</gene>
<evidence type="ECO:0000313" key="3">
    <source>
        <dbReference type="EMBL" id="HHK68372.1"/>
    </source>
</evidence>
<sequence>MRYEVRITGLGGQGAITAGHILGRAAVIYDGREAVVTEGYSPYITGGWSRADVIISDEPIDYPLMTKLDVLATMYDDGFVQNIKYVKRNGIVVTEKELVKHTFHKDARIIPIPAIQVADSLGRRIVMNIVILGAVVAALGGVPSLESVAKALADRFPKAAELNRKALHEGYSIACEHLTAKEVV</sequence>
<dbReference type="GO" id="GO:0016903">
    <property type="term" value="F:oxidoreductase activity, acting on the aldehyde or oxo group of donors"/>
    <property type="evidence" value="ECO:0007669"/>
    <property type="project" value="InterPro"/>
</dbReference>
<dbReference type="InterPro" id="IPR052554">
    <property type="entry name" value="2-oxoglutarate_synth_KorC"/>
</dbReference>
<reference evidence="3" key="1">
    <citation type="journal article" date="2020" name="mSystems">
        <title>Genome- and Community-Level Interaction Insights into Carbon Utilization and Element Cycling Functions of Hydrothermarchaeota in Hydrothermal Sediment.</title>
        <authorList>
            <person name="Zhou Z."/>
            <person name="Liu Y."/>
            <person name="Xu W."/>
            <person name="Pan J."/>
            <person name="Luo Z.H."/>
            <person name="Li M."/>
        </authorList>
    </citation>
    <scope>NUCLEOTIDE SEQUENCE [LARGE SCALE GENOMIC DNA]</scope>
    <source>
        <strain evidence="3">SpSt-1056</strain>
    </source>
</reference>
<dbReference type="Pfam" id="PF01558">
    <property type="entry name" value="POR"/>
    <property type="match status" value="1"/>
</dbReference>